<evidence type="ECO:0000256" key="7">
    <source>
        <dbReference type="ARBA" id="ARBA00022989"/>
    </source>
</evidence>
<dbReference type="Gene3D" id="6.10.140.1330">
    <property type="match status" value="1"/>
</dbReference>
<feature type="transmembrane region" description="Helical" evidence="13">
    <location>
        <begin position="62"/>
        <end position="84"/>
    </location>
</feature>
<dbReference type="PRINTS" id="PR01084">
    <property type="entry name" value="NAHEXCHNGR"/>
</dbReference>
<evidence type="ECO:0000256" key="10">
    <source>
        <dbReference type="ARBA" id="ARBA00023136"/>
    </source>
</evidence>
<organism evidence="16 17">
    <name type="scientific">Cyprinus carpio</name>
    <name type="common">Common carp</name>
    <dbReference type="NCBI Taxonomy" id="7962"/>
    <lineage>
        <taxon>Eukaryota</taxon>
        <taxon>Metazoa</taxon>
        <taxon>Chordata</taxon>
        <taxon>Craniata</taxon>
        <taxon>Vertebrata</taxon>
        <taxon>Euteleostomi</taxon>
        <taxon>Actinopterygii</taxon>
        <taxon>Neopterygii</taxon>
        <taxon>Teleostei</taxon>
        <taxon>Ostariophysi</taxon>
        <taxon>Cypriniformes</taxon>
        <taxon>Cyprinidae</taxon>
        <taxon>Cyprininae</taxon>
        <taxon>Cyprinus</taxon>
    </lineage>
</organism>
<evidence type="ECO:0000259" key="15">
    <source>
        <dbReference type="Pfam" id="PF16644"/>
    </source>
</evidence>
<evidence type="ECO:0000256" key="11">
    <source>
        <dbReference type="ARBA" id="ARBA00023201"/>
    </source>
</evidence>
<dbReference type="GO" id="GO:0098719">
    <property type="term" value="P:sodium ion import across plasma membrane"/>
    <property type="evidence" value="ECO:0007669"/>
    <property type="project" value="TreeGrafter"/>
</dbReference>
<feature type="transmembrane region" description="Helical" evidence="13">
    <location>
        <begin position="20"/>
        <end position="42"/>
    </location>
</feature>
<dbReference type="GO" id="GO:0015386">
    <property type="term" value="F:potassium:proton antiporter activity"/>
    <property type="evidence" value="ECO:0007669"/>
    <property type="project" value="TreeGrafter"/>
</dbReference>
<evidence type="ECO:0000256" key="6">
    <source>
        <dbReference type="ARBA" id="ARBA00022692"/>
    </source>
</evidence>
<dbReference type="Ensembl" id="ENSCCRT00010063330.1">
    <property type="protein sequence ID" value="ENSCCRP00010057790.1"/>
    <property type="gene ID" value="ENSCCRG00010024384.1"/>
</dbReference>
<keyword evidence="11" id="KW-0739">Sodium transport</keyword>
<feature type="transmembrane region" description="Helical" evidence="13">
    <location>
        <begin position="237"/>
        <end position="257"/>
    </location>
</feature>
<name>A0A8C1QQT5_CYPCA</name>
<evidence type="ECO:0000256" key="1">
    <source>
        <dbReference type="ARBA" id="ARBA00004651"/>
    </source>
</evidence>
<feature type="transmembrane region" description="Helical" evidence="13">
    <location>
        <begin position="269"/>
        <end position="292"/>
    </location>
</feature>
<keyword evidence="6 13" id="KW-0812">Transmembrane</keyword>
<dbReference type="Gene3D" id="6.10.250.2020">
    <property type="match status" value="1"/>
</dbReference>
<evidence type="ECO:0000256" key="12">
    <source>
        <dbReference type="SAM" id="MobiDB-lite"/>
    </source>
</evidence>
<evidence type="ECO:0000256" key="13">
    <source>
        <dbReference type="SAM" id="Phobius"/>
    </source>
</evidence>
<comment type="subcellular location">
    <subcellularLocation>
        <location evidence="1">Cell membrane</location>
        <topology evidence="1">Multi-pass membrane protein</topology>
    </subcellularLocation>
</comment>
<dbReference type="Pfam" id="PF00999">
    <property type="entry name" value="Na_H_Exchanger"/>
    <property type="match status" value="1"/>
</dbReference>
<feature type="domain" description="Sodium/hydrogen exchanger regulatory region" evidence="15">
    <location>
        <begin position="341"/>
        <end position="436"/>
    </location>
</feature>
<dbReference type="PANTHER" id="PTHR10110">
    <property type="entry name" value="SODIUM/HYDROGEN EXCHANGER"/>
    <property type="match status" value="1"/>
</dbReference>
<keyword evidence="3" id="KW-0813">Transport</keyword>
<evidence type="ECO:0000256" key="2">
    <source>
        <dbReference type="ARBA" id="ARBA00007367"/>
    </source>
</evidence>
<feature type="region of interest" description="Disordered" evidence="12">
    <location>
        <begin position="491"/>
        <end position="563"/>
    </location>
</feature>
<dbReference type="Proteomes" id="UP000694427">
    <property type="component" value="Unplaced"/>
</dbReference>
<dbReference type="InterPro" id="IPR004709">
    <property type="entry name" value="NaH_exchanger"/>
</dbReference>
<dbReference type="PANTHER" id="PTHR10110:SF196">
    <property type="entry name" value="SODIUM_HYDROGEN EXCHANGER"/>
    <property type="match status" value="1"/>
</dbReference>
<comment type="similarity">
    <text evidence="2">Belongs to the monovalent cation:proton antiporter 1 (CPA1) transporter (TC 2.A.36) family.</text>
</comment>
<keyword evidence="4" id="KW-0050">Antiport</keyword>
<keyword evidence="5" id="KW-1003">Cell membrane</keyword>
<dbReference type="Pfam" id="PF16644">
    <property type="entry name" value="NEXCaM_BD"/>
    <property type="match status" value="1"/>
</dbReference>
<dbReference type="InterPro" id="IPR032103">
    <property type="entry name" value="NHE_CaM-bd"/>
</dbReference>
<feature type="transmembrane region" description="Helical" evidence="13">
    <location>
        <begin position="128"/>
        <end position="145"/>
    </location>
</feature>
<dbReference type="InterPro" id="IPR006153">
    <property type="entry name" value="Cation/H_exchanger_TM"/>
</dbReference>
<evidence type="ECO:0000256" key="8">
    <source>
        <dbReference type="ARBA" id="ARBA00023053"/>
    </source>
</evidence>
<keyword evidence="17" id="KW-1185">Reference proteome</keyword>
<feature type="domain" description="Cation/H+ exchanger transmembrane" evidence="14">
    <location>
        <begin position="6"/>
        <end position="280"/>
    </location>
</feature>
<dbReference type="AlphaFoldDB" id="A0A8C1QQT5"/>
<reference evidence="16" key="1">
    <citation type="submission" date="2025-08" db="UniProtKB">
        <authorList>
            <consortium name="Ensembl"/>
        </authorList>
    </citation>
    <scope>IDENTIFICATION</scope>
</reference>
<sequence length="563" mass="63891">AKIDFHVYHKIMVWVPESCLLISVGLIVGVLTSNAFFLLPPIVLDSGYFMPTRPFFENFGTVLWFAVVGTLWNTTGIGISLFAICQIEAFGVQDINLQENLHFASIISAVEPVAVLTVFEDISNREQLYIVHILCHIFVLFYKLLNHVAVMEVVEAGEVFLHIGLFFVMGFEGMLFGLPFGFVAAFTTCFTGKVREIKPLMIFLSSYLAYLIAELFAISSIMYYVEEDVSQHSCTTIRHVIKIVGSVSEALIFFFLGLGMGDHFAHNNFCAVSFALAFTLPDSIFSFISLVVRFMKFNNRRIHKILIHDNCSESSIVALYKKLELQNAMEILVKMSGEISAAPSLISLQMPRKSRKTFLSSDVTNMHELLSKNTYKIRQRTVSYTNKHTLPNDITASEILMRRHKSLRRSLRAGSFHGTNAAKMSQKLFYLPMYTTLLSESEIDYVSNRPMFRHPQRLSSKVLMPVRPLDTLIHTVNTVDEQNEEQRGYGMTHLGSNISHSGHQTSRLPYGSSGNYSDEDREGEEQQSRLSLHAWVQEPQNNSDVQHPLMGRPHWLPHKPQDQ</sequence>
<dbReference type="GO" id="GO:0005886">
    <property type="term" value="C:plasma membrane"/>
    <property type="evidence" value="ECO:0007669"/>
    <property type="project" value="UniProtKB-SubCell"/>
</dbReference>
<evidence type="ECO:0000259" key="14">
    <source>
        <dbReference type="Pfam" id="PF00999"/>
    </source>
</evidence>
<feature type="transmembrane region" description="Helical" evidence="13">
    <location>
        <begin position="165"/>
        <end position="190"/>
    </location>
</feature>
<keyword evidence="9" id="KW-0406">Ion transport</keyword>
<keyword evidence="7 13" id="KW-1133">Transmembrane helix</keyword>
<keyword evidence="8" id="KW-0915">Sodium</keyword>
<protein>
    <submittedName>
        <fullName evidence="16">Solute carrier family 9 member 2</fullName>
    </submittedName>
</protein>
<feature type="compositionally biased region" description="Polar residues" evidence="12">
    <location>
        <begin position="494"/>
        <end position="516"/>
    </location>
</feature>
<evidence type="ECO:0000256" key="9">
    <source>
        <dbReference type="ARBA" id="ARBA00023065"/>
    </source>
</evidence>
<feature type="transmembrane region" description="Helical" evidence="13">
    <location>
        <begin position="202"/>
        <end position="225"/>
    </location>
</feature>
<evidence type="ECO:0000256" key="4">
    <source>
        <dbReference type="ARBA" id="ARBA00022449"/>
    </source>
</evidence>
<accession>A0A8C1QQT5</accession>
<dbReference type="GO" id="GO:0015385">
    <property type="term" value="F:sodium:proton antiporter activity"/>
    <property type="evidence" value="ECO:0007669"/>
    <property type="project" value="InterPro"/>
</dbReference>
<dbReference type="InterPro" id="IPR018422">
    <property type="entry name" value="Cation/H_exchanger_CPA1"/>
</dbReference>
<reference evidence="16" key="2">
    <citation type="submission" date="2025-09" db="UniProtKB">
        <authorList>
            <consortium name="Ensembl"/>
        </authorList>
    </citation>
    <scope>IDENTIFICATION</scope>
</reference>
<evidence type="ECO:0000256" key="5">
    <source>
        <dbReference type="ARBA" id="ARBA00022475"/>
    </source>
</evidence>
<evidence type="ECO:0000256" key="3">
    <source>
        <dbReference type="ARBA" id="ARBA00022448"/>
    </source>
</evidence>
<evidence type="ECO:0000313" key="17">
    <source>
        <dbReference type="Proteomes" id="UP000694427"/>
    </source>
</evidence>
<dbReference type="GO" id="GO:0051453">
    <property type="term" value="P:regulation of intracellular pH"/>
    <property type="evidence" value="ECO:0007669"/>
    <property type="project" value="TreeGrafter"/>
</dbReference>
<proteinExistence type="inferred from homology"/>
<evidence type="ECO:0000313" key="16">
    <source>
        <dbReference type="Ensembl" id="ENSCCRP00010057790.1"/>
    </source>
</evidence>
<keyword evidence="10 13" id="KW-0472">Membrane</keyword>